<keyword evidence="2" id="KW-1185">Reference proteome</keyword>
<accession>A0A552UTL7</accession>
<sequence length="88" mass="9995">MPFPAFGETCIAKEGFSLLVFGWPCHNLAAFFSRFTYEKQSSTQVDQNSLSPLQHGIGKNKMPFKIVISKSSIESEALVFYPYLFQHE</sequence>
<reference evidence="1 2" key="1">
    <citation type="submission" date="2019-07" db="EMBL/GenBank/DDBJ databases">
        <title>Flavobacterium sp. nov., isolated from glacier ice.</title>
        <authorList>
            <person name="Liu Q."/>
            <person name="Xin Y.-H."/>
        </authorList>
    </citation>
    <scope>NUCLEOTIDE SEQUENCE [LARGE SCALE GENOMIC DNA]</scope>
    <source>
        <strain evidence="1 2">ZT4R6</strain>
    </source>
</reference>
<dbReference type="AlphaFoldDB" id="A0A552UTL7"/>
<protein>
    <submittedName>
        <fullName evidence="1">Uncharacterized protein</fullName>
    </submittedName>
</protein>
<evidence type="ECO:0000313" key="2">
    <source>
        <dbReference type="Proteomes" id="UP000320643"/>
    </source>
</evidence>
<name>A0A552UTL7_9FLAO</name>
<dbReference type="EMBL" id="VJVZ01000018">
    <property type="protein sequence ID" value="TRW21558.1"/>
    <property type="molecule type" value="Genomic_DNA"/>
</dbReference>
<comment type="caution">
    <text evidence="1">The sequence shown here is derived from an EMBL/GenBank/DDBJ whole genome shotgun (WGS) entry which is preliminary data.</text>
</comment>
<proteinExistence type="predicted"/>
<organism evidence="1 2">
    <name type="scientific">Flavobacterium zepuense</name>
    <dbReference type="NCBI Taxonomy" id="2593302"/>
    <lineage>
        <taxon>Bacteria</taxon>
        <taxon>Pseudomonadati</taxon>
        <taxon>Bacteroidota</taxon>
        <taxon>Flavobacteriia</taxon>
        <taxon>Flavobacteriales</taxon>
        <taxon>Flavobacteriaceae</taxon>
        <taxon>Flavobacterium</taxon>
    </lineage>
</organism>
<dbReference type="RefSeq" id="WP_143375218.1">
    <property type="nucleotide sequence ID" value="NZ_VJVZ01000018.1"/>
</dbReference>
<evidence type="ECO:0000313" key="1">
    <source>
        <dbReference type="EMBL" id="TRW21558.1"/>
    </source>
</evidence>
<dbReference type="Proteomes" id="UP000320643">
    <property type="component" value="Unassembled WGS sequence"/>
</dbReference>
<gene>
    <name evidence="1" type="ORF">FMM05_20080</name>
</gene>